<dbReference type="SMART" id="SM00895">
    <property type="entry name" value="FCD"/>
    <property type="match status" value="1"/>
</dbReference>
<keyword evidence="2" id="KW-0805">Transcription regulation</keyword>
<evidence type="ECO:0000259" key="7">
    <source>
        <dbReference type="PROSITE" id="PS50949"/>
    </source>
</evidence>
<accession>A0A1X7NQD5</accession>
<reference evidence="8 9" key="1">
    <citation type="submission" date="2017-04" db="EMBL/GenBank/DDBJ databases">
        <authorList>
            <person name="Afonso C.L."/>
            <person name="Miller P.J."/>
            <person name="Scott M.A."/>
            <person name="Spackman E."/>
            <person name="Goraichik I."/>
            <person name="Dimitrov K.M."/>
            <person name="Suarez D.L."/>
            <person name="Swayne D.E."/>
        </authorList>
    </citation>
    <scope>NUCLEOTIDE SEQUENCE [LARGE SCALE GENOMIC DNA]</scope>
    <source>
        <strain evidence="8 9">B5P</strain>
    </source>
</reference>
<dbReference type="GO" id="GO:0003700">
    <property type="term" value="F:DNA-binding transcription factor activity"/>
    <property type="evidence" value="ECO:0007669"/>
    <property type="project" value="InterPro"/>
</dbReference>
<dbReference type="PRINTS" id="PR00035">
    <property type="entry name" value="HTHGNTR"/>
</dbReference>
<name>A0A1X7NQD5_9HYPH</name>
<dbReference type="InterPro" id="IPR008920">
    <property type="entry name" value="TF_FadR/GntR_C"/>
</dbReference>
<dbReference type="PANTHER" id="PTHR43537:SF34">
    <property type="entry name" value="PYRUVATE DEHYDROGENASE COMPLEX REPRESSOR"/>
    <property type="match status" value="1"/>
</dbReference>
<dbReference type="SUPFAM" id="SSF46785">
    <property type="entry name" value="Winged helix' DNA-binding domain"/>
    <property type="match status" value="1"/>
</dbReference>
<keyword evidence="3" id="KW-0238">DNA-binding</keyword>
<evidence type="ECO:0000256" key="4">
    <source>
        <dbReference type="ARBA" id="ARBA00023163"/>
    </source>
</evidence>
<dbReference type="CDD" id="cd07377">
    <property type="entry name" value="WHTH_GntR"/>
    <property type="match status" value="1"/>
</dbReference>
<dbReference type="Pfam" id="PF07729">
    <property type="entry name" value="FCD"/>
    <property type="match status" value="1"/>
</dbReference>
<dbReference type="SUPFAM" id="SSF48008">
    <property type="entry name" value="GntR ligand-binding domain-like"/>
    <property type="match status" value="1"/>
</dbReference>
<sequence length="267" mass="29667">MNDVFSRIEHLRTADEVVQQIESLILEGVLRVGDRLPGERDLAGRFEVSRPILRIALKSLEERGLITSRPGGGTYIADIVGQVFTAPMIELIAAHRKATADYLEYRRDIEGMAADYAARRATAEDRSMLDDIMTRMEAANAGDDFSADAEIDVEFHNAIGECAHNIILLHTLRSCYRLLADGVFFNRSLIYTLPGMREKLLAQHKAIHSAVVSGDPAAARRAAEAHIDFVAEAVDAAERTGEWQRVSRLRLLQRAAGERARSADRRS</sequence>
<dbReference type="InterPro" id="IPR036388">
    <property type="entry name" value="WH-like_DNA-bd_sf"/>
</dbReference>
<evidence type="ECO:0000313" key="8">
    <source>
        <dbReference type="EMBL" id="SMH39819.1"/>
    </source>
</evidence>
<dbReference type="EMBL" id="FXBL01000004">
    <property type="protein sequence ID" value="SMH39819.1"/>
    <property type="molecule type" value="Genomic_DNA"/>
</dbReference>
<dbReference type="SMART" id="SM00345">
    <property type="entry name" value="HTH_GNTR"/>
    <property type="match status" value="1"/>
</dbReference>
<keyword evidence="9" id="KW-1185">Reference proteome</keyword>
<dbReference type="OrthoDB" id="5450856at2"/>
<dbReference type="GO" id="GO:0003677">
    <property type="term" value="F:DNA binding"/>
    <property type="evidence" value="ECO:0007669"/>
    <property type="project" value="UniProtKB-KW"/>
</dbReference>
<dbReference type="Gene3D" id="1.10.10.10">
    <property type="entry name" value="Winged helix-like DNA-binding domain superfamily/Winged helix DNA-binding domain"/>
    <property type="match status" value="1"/>
</dbReference>
<keyword evidence="1" id="KW-0678">Repressor</keyword>
<gene>
    <name evidence="8" type="ORF">SAMN02982922_2223</name>
</gene>
<proteinExistence type="predicted"/>
<protein>
    <recommendedName>
        <fullName evidence="6">Pyruvate dehydrogenase complex repressor</fullName>
    </recommendedName>
</protein>
<dbReference type="Gene3D" id="1.20.120.530">
    <property type="entry name" value="GntR ligand-binding domain-like"/>
    <property type="match status" value="1"/>
</dbReference>
<dbReference type="InterPro" id="IPR011711">
    <property type="entry name" value="GntR_C"/>
</dbReference>
<dbReference type="RefSeq" id="WP_085464224.1">
    <property type="nucleotide sequence ID" value="NZ_FXBL01000004.1"/>
</dbReference>
<dbReference type="AlphaFoldDB" id="A0A1X7NQD5"/>
<dbReference type="PROSITE" id="PS50949">
    <property type="entry name" value="HTH_GNTR"/>
    <property type="match status" value="1"/>
</dbReference>
<organism evidence="8 9">
    <name type="scientific">Mesorhizobium australicum</name>
    <dbReference type="NCBI Taxonomy" id="536018"/>
    <lineage>
        <taxon>Bacteria</taxon>
        <taxon>Pseudomonadati</taxon>
        <taxon>Pseudomonadota</taxon>
        <taxon>Alphaproteobacteria</taxon>
        <taxon>Hyphomicrobiales</taxon>
        <taxon>Phyllobacteriaceae</taxon>
        <taxon>Mesorhizobium</taxon>
    </lineage>
</organism>
<evidence type="ECO:0000256" key="5">
    <source>
        <dbReference type="ARBA" id="ARBA00037357"/>
    </source>
</evidence>
<dbReference type="InterPro" id="IPR036390">
    <property type="entry name" value="WH_DNA-bd_sf"/>
</dbReference>
<evidence type="ECO:0000256" key="6">
    <source>
        <dbReference type="ARBA" id="ARBA00039592"/>
    </source>
</evidence>
<dbReference type="InterPro" id="IPR000524">
    <property type="entry name" value="Tscrpt_reg_HTH_GntR"/>
</dbReference>
<evidence type="ECO:0000313" key="9">
    <source>
        <dbReference type="Proteomes" id="UP000193083"/>
    </source>
</evidence>
<comment type="function">
    <text evidence="5">Transcriptional repressor for the pyruvate dehydrogenase complex genes aceEF and lpd.</text>
</comment>
<evidence type="ECO:0000256" key="3">
    <source>
        <dbReference type="ARBA" id="ARBA00023125"/>
    </source>
</evidence>
<feature type="domain" description="HTH gntR-type" evidence="7">
    <location>
        <begin position="11"/>
        <end position="79"/>
    </location>
</feature>
<evidence type="ECO:0000256" key="1">
    <source>
        <dbReference type="ARBA" id="ARBA00022491"/>
    </source>
</evidence>
<dbReference type="Proteomes" id="UP000193083">
    <property type="component" value="Unassembled WGS sequence"/>
</dbReference>
<dbReference type="PANTHER" id="PTHR43537">
    <property type="entry name" value="TRANSCRIPTIONAL REGULATOR, GNTR FAMILY"/>
    <property type="match status" value="1"/>
</dbReference>
<evidence type="ECO:0000256" key="2">
    <source>
        <dbReference type="ARBA" id="ARBA00023015"/>
    </source>
</evidence>
<dbReference type="Pfam" id="PF00392">
    <property type="entry name" value="GntR"/>
    <property type="match status" value="1"/>
</dbReference>
<keyword evidence="4" id="KW-0804">Transcription</keyword>